<accession>A0A2C5X209</accession>
<comment type="caution">
    <text evidence="1">The sequence shown here is derived from an EMBL/GenBank/DDBJ whole genome shotgun (WGS) entry which is preliminary data.</text>
</comment>
<gene>
    <name evidence="1" type="ORF">CFIMG_005806RAa</name>
</gene>
<dbReference type="AlphaFoldDB" id="A0A2C5X209"/>
<evidence type="ECO:0000313" key="1">
    <source>
        <dbReference type="EMBL" id="PHH51914.1"/>
    </source>
</evidence>
<proteinExistence type="predicted"/>
<evidence type="ECO:0000313" key="2">
    <source>
        <dbReference type="Proteomes" id="UP000222788"/>
    </source>
</evidence>
<dbReference type="EMBL" id="APWK03000082">
    <property type="protein sequence ID" value="PHH51914.1"/>
    <property type="molecule type" value="Genomic_DNA"/>
</dbReference>
<reference evidence="1 2" key="1">
    <citation type="journal article" date="2013" name="Fungal Biol.">
        <title>Analysis of microsatellite markers in the genome of the plant pathogen Ceratocystis fimbriata.</title>
        <authorList>
            <person name="Simpson M.C."/>
            <person name="Wilken P.M."/>
            <person name="Coetzee M.P."/>
            <person name="Wingfield M.J."/>
            <person name="Wingfield B.D."/>
        </authorList>
    </citation>
    <scope>NUCLEOTIDE SEQUENCE [LARGE SCALE GENOMIC DNA]</scope>
    <source>
        <strain evidence="1 2">CBS 114723</strain>
    </source>
</reference>
<organism evidence="1 2">
    <name type="scientific">Ceratocystis fimbriata CBS 114723</name>
    <dbReference type="NCBI Taxonomy" id="1035309"/>
    <lineage>
        <taxon>Eukaryota</taxon>
        <taxon>Fungi</taxon>
        <taxon>Dikarya</taxon>
        <taxon>Ascomycota</taxon>
        <taxon>Pezizomycotina</taxon>
        <taxon>Sordariomycetes</taxon>
        <taxon>Hypocreomycetidae</taxon>
        <taxon>Microascales</taxon>
        <taxon>Ceratocystidaceae</taxon>
        <taxon>Ceratocystis</taxon>
    </lineage>
</organism>
<name>A0A2C5X209_9PEZI</name>
<dbReference type="Proteomes" id="UP000222788">
    <property type="component" value="Unassembled WGS sequence"/>
</dbReference>
<sequence>MLNSLQFTITSWPSKPDLNLRYNSSKLCFEHWTEASGSNRRDNDLILRQIAQALLKDGC</sequence>
<keyword evidence="2" id="KW-1185">Reference proteome</keyword>
<protein>
    <submittedName>
        <fullName evidence="1">Uncharacterized protein</fullName>
    </submittedName>
</protein>
<reference evidence="1 2" key="2">
    <citation type="journal article" date="2013" name="IMA Fungus">
        <title>IMA Genome-F 1: Ceratocystis fimbriata: Draft nuclear genome sequence for the plant pathogen, Ceratocystis fimbriata.</title>
        <authorList>
            <person name="Wilken P.M."/>
            <person name="Steenkamp E.T."/>
            <person name="Wingfield M.J."/>
            <person name="de Beer Z.W."/>
            <person name="Wingfield B.D."/>
        </authorList>
    </citation>
    <scope>NUCLEOTIDE SEQUENCE [LARGE SCALE GENOMIC DNA]</scope>
    <source>
        <strain evidence="1 2">CBS 114723</strain>
    </source>
</reference>